<evidence type="ECO:0000256" key="8">
    <source>
        <dbReference type="RuleBase" id="RU367011"/>
    </source>
</evidence>
<dbReference type="InterPro" id="IPR036398">
    <property type="entry name" value="CA_dom_sf"/>
</dbReference>
<dbReference type="EC" id="4.2.1.1" evidence="3 8"/>
<dbReference type="OrthoDB" id="429145at2759"/>
<dbReference type="PANTHER" id="PTHR18952:SF265">
    <property type="entry name" value="CARBONIC ANHYDRASE"/>
    <property type="match status" value="1"/>
</dbReference>
<dbReference type="PANTHER" id="PTHR18952">
    <property type="entry name" value="CARBONIC ANHYDRASE"/>
    <property type="match status" value="1"/>
</dbReference>
<accession>A0A7R9AC11</accession>
<evidence type="ECO:0000313" key="11">
    <source>
        <dbReference type="EMBL" id="CAD7251089.1"/>
    </source>
</evidence>
<name>A0A7R9AC11_9CRUS</name>
<keyword evidence="6 8" id="KW-0456">Lyase</keyword>
<dbReference type="EMBL" id="LR902785">
    <property type="protein sequence ID" value="CAD7251089.1"/>
    <property type="molecule type" value="Genomic_DNA"/>
</dbReference>
<dbReference type="InterPro" id="IPR018338">
    <property type="entry name" value="Carbonic_anhydrase_a-class_CS"/>
</dbReference>
<dbReference type="SUPFAM" id="SSF51069">
    <property type="entry name" value="Carbonic anhydrase"/>
    <property type="match status" value="1"/>
</dbReference>
<dbReference type="PROSITE" id="PS51144">
    <property type="entry name" value="ALPHA_CA_2"/>
    <property type="match status" value="1"/>
</dbReference>
<evidence type="ECO:0000313" key="12">
    <source>
        <dbReference type="Proteomes" id="UP000677054"/>
    </source>
</evidence>
<dbReference type="GO" id="GO:0004089">
    <property type="term" value="F:carbonate dehydratase activity"/>
    <property type="evidence" value="ECO:0007669"/>
    <property type="project" value="UniProtKB-UniRule"/>
</dbReference>
<dbReference type="SMART" id="SM01057">
    <property type="entry name" value="Carb_anhydrase"/>
    <property type="match status" value="1"/>
</dbReference>
<sequence length="299" mass="33874">MPITSRPSLWRSSDAESREWTQLNEACGVKDGGRQSPIALESENFSNFFLSHDPLHYFNYYYFDSFGPAKYVVRNTGTTVMFTPEGGKIPQLTGNGLSGRYILAQFHFHWGSDASKGSEHTIDGERFPLEMHMVFYNAEFSSLTQAVESRRFDAITMAEKEAEGKAWRKLEEGLRRVKEPGEAQISGFPLRWLIPKYVASGPFFRYDGSLTTPPCSENVRFTVFKTTAPISARTMRRFRKLSNKEGRSLVDNFRNLQPSNGRIIVETSQKYGKGDEDDEDRSENSSSSENLGAAVFNFS</sequence>
<proteinExistence type="inferred from homology"/>
<keyword evidence="12" id="KW-1185">Reference proteome</keyword>
<dbReference type="Gene3D" id="3.10.200.10">
    <property type="entry name" value="Alpha carbonic anhydrase"/>
    <property type="match status" value="1"/>
</dbReference>
<dbReference type="CDD" id="cd00326">
    <property type="entry name" value="alpha_CA"/>
    <property type="match status" value="1"/>
</dbReference>
<reference evidence="11" key="1">
    <citation type="submission" date="2020-11" db="EMBL/GenBank/DDBJ databases">
        <authorList>
            <person name="Tran Van P."/>
        </authorList>
    </citation>
    <scope>NUCLEOTIDE SEQUENCE</scope>
</reference>
<evidence type="ECO:0000256" key="6">
    <source>
        <dbReference type="ARBA" id="ARBA00023239"/>
    </source>
</evidence>
<feature type="domain" description="Alpha-carbonic anhydrase" evidence="10">
    <location>
        <begin position="8"/>
        <end position="268"/>
    </location>
</feature>
<evidence type="ECO:0000259" key="10">
    <source>
        <dbReference type="PROSITE" id="PS51144"/>
    </source>
</evidence>
<dbReference type="Proteomes" id="UP000677054">
    <property type="component" value="Unassembled WGS sequence"/>
</dbReference>
<evidence type="ECO:0000256" key="9">
    <source>
        <dbReference type="SAM" id="MobiDB-lite"/>
    </source>
</evidence>
<dbReference type="InterPro" id="IPR001148">
    <property type="entry name" value="CA_dom"/>
</dbReference>
<comment type="cofactor">
    <cofactor evidence="8">
        <name>Zn(2+)</name>
        <dbReference type="ChEBI" id="CHEBI:29105"/>
    </cofactor>
</comment>
<evidence type="ECO:0000256" key="5">
    <source>
        <dbReference type="ARBA" id="ARBA00022833"/>
    </source>
</evidence>
<evidence type="ECO:0000256" key="4">
    <source>
        <dbReference type="ARBA" id="ARBA00022723"/>
    </source>
</evidence>
<dbReference type="GO" id="GO:0008270">
    <property type="term" value="F:zinc ion binding"/>
    <property type="evidence" value="ECO:0007669"/>
    <property type="project" value="UniProtKB-UniRule"/>
</dbReference>
<feature type="region of interest" description="Disordered" evidence="9">
    <location>
        <begin position="267"/>
        <end position="299"/>
    </location>
</feature>
<evidence type="ECO:0000256" key="1">
    <source>
        <dbReference type="ARBA" id="ARBA00002904"/>
    </source>
</evidence>
<evidence type="ECO:0000256" key="2">
    <source>
        <dbReference type="ARBA" id="ARBA00010718"/>
    </source>
</evidence>
<dbReference type="AlphaFoldDB" id="A0A7R9AC11"/>
<organism evidence="11">
    <name type="scientific">Darwinula stevensoni</name>
    <dbReference type="NCBI Taxonomy" id="69355"/>
    <lineage>
        <taxon>Eukaryota</taxon>
        <taxon>Metazoa</taxon>
        <taxon>Ecdysozoa</taxon>
        <taxon>Arthropoda</taxon>
        <taxon>Crustacea</taxon>
        <taxon>Oligostraca</taxon>
        <taxon>Ostracoda</taxon>
        <taxon>Podocopa</taxon>
        <taxon>Podocopida</taxon>
        <taxon>Darwinulocopina</taxon>
        <taxon>Darwinuloidea</taxon>
        <taxon>Darwinulidae</taxon>
        <taxon>Darwinula</taxon>
    </lineage>
</organism>
<keyword evidence="5 8" id="KW-0862">Zinc</keyword>
<protein>
    <recommendedName>
        <fullName evidence="3 8">Carbonic anhydrase</fullName>
        <ecNumber evidence="3 8">4.2.1.1</ecNumber>
    </recommendedName>
</protein>
<dbReference type="InterPro" id="IPR023561">
    <property type="entry name" value="Carbonic_anhydrase_a-class"/>
</dbReference>
<evidence type="ECO:0000256" key="3">
    <source>
        <dbReference type="ARBA" id="ARBA00012925"/>
    </source>
</evidence>
<dbReference type="EMBL" id="CAJPEV010003268">
    <property type="protein sequence ID" value="CAG0899370.1"/>
    <property type="molecule type" value="Genomic_DNA"/>
</dbReference>
<dbReference type="PROSITE" id="PS00162">
    <property type="entry name" value="ALPHA_CA_1"/>
    <property type="match status" value="1"/>
</dbReference>
<keyword evidence="4 8" id="KW-0479">Metal-binding</keyword>
<dbReference type="Pfam" id="PF00194">
    <property type="entry name" value="Carb_anhydrase"/>
    <property type="match status" value="1"/>
</dbReference>
<comment type="similarity">
    <text evidence="2 8">Belongs to the alpha-carbonic anhydrase family.</text>
</comment>
<comment type="catalytic activity">
    <reaction evidence="7 8">
        <text>hydrogencarbonate + H(+) = CO2 + H2O</text>
        <dbReference type="Rhea" id="RHEA:10748"/>
        <dbReference type="ChEBI" id="CHEBI:15377"/>
        <dbReference type="ChEBI" id="CHEBI:15378"/>
        <dbReference type="ChEBI" id="CHEBI:16526"/>
        <dbReference type="ChEBI" id="CHEBI:17544"/>
        <dbReference type="EC" id="4.2.1.1"/>
    </reaction>
</comment>
<evidence type="ECO:0000256" key="7">
    <source>
        <dbReference type="ARBA" id="ARBA00048348"/>
    </source>
</evidence>
<comment type="function">
    <text evidence="1 8">Reversible hydration of carbon dioxide.</text>
</comment>
<gene>
    <name evidence="11" type="ORF">DSTB1V02_LOCUS10856</name>
</gene>